<evidence type="ECO:0000256" key="3">
    <source>
        <dbReference type="ARBA" id="ARBA00004321"/>
    </source>
</evidence>
<comment type="subcellular location">
    <subcellularLocation>
        <location evidence="3">Cytoplasmic vesicle lumen</location>
    </subcellularLocation>
</comment>
<dbReference type="UniPathway" id="UPA00378"/>
<evidence type="ECO:0000256" key="12">
    <source>
        <dbReference type="ARBA" id="ARBA00024790"/>
    </source>
</evidence>
<dbReference type="GO" id="GO:0005509">
    <property type="term" value="F:calcium ion binding"/>
    <property type="evidence" value="ECO:0007669"/>
    <property type="project" value="InterPro"/>
</dbReference>
<comment type="cofactor">
    <cofactor evidence="1 17">
        <name>Ca(2+)</name>
        <dbReference type="ChEBI" id="CHEBI:29108"/>
    </cofactor>
</comment>
<proteinExistence type="inferred from homology"/>
<evidence type="ECO:0000256" key="9">
    <source>
        <dbReference type="ARBA" id="ARBA00022837"/>
    </source>
</evidence>
<comment type="function">
    <text evidence="12">Involved in the maturation of Asn-linked oligosaccharides. Progressively trims alpha-1,2-linked mannose residues from Man(9)GlcNAc(2) to produce Man(5)GlcNAc(2).</text>
</comment>
<evidence type="ECO:0000256" key="5">
    <source>
        <dbReference type="ARBA" id="ARBA00007658"/>
    </source>
</evidence>
<dbReference type="GO" id="GO:0036503">
    <property type="term" value="P:ERAD pathway"/>
    <property type="evidence" value="ECO:0007669"/>
    <property type="project" value="UniProtKB-ARBA"/>
</dbReference>
<evidence type="ECO:0000256" key="1">
    <source>
        <dbReference type="ARBA" id="ARBA00001913"/>
    </source>
</evidence>
<keyword evidence="9 17" id="KW-0106">Calcium</keyword>
<comment type="catalytic activity">
    <reaction evidence="15">
        <text>N(4)-(alpha-D-Man-(1-&gt;2)-alpha-D-Man-(1-&gt;2)-alpha-D-Man-(1-&gt;3)-[alpha-D-Man-(1-&gt;3)-[alpha-D-Man-(1-&gt;2)-alpha-D-Man-(1-&gt;6)]-alpha-D-Man-(1-&gt;6)]-beta-D-Man-(1-&gt;4)-beta-D-GlcNAc-(1-&gt;4)-beta-D-GlcNAc)-L-asparaginyl-[protein] (N-glucan mannose isomer 8A1,2,3B1,3) + 3 H2O = N(4)-(alpha-D-Man-(1-&gt;3)-[alpha-D-Man-(1-&gt;3)-[alpha-D-Man-(1-&gt;6)]-alpha-D-Man-(1-&gt;6)]-beta-D-Man-(1-&gt;4)-beta-D-GlcNAc-(1-&gt;4)-beta-D-GlcNAc)-L-asparaginyl-[protein] (N-glucan mannose isomer 5A1,2) + 3 beta-D-mannose</text>
        <dbReference type="Rhea" id="RHEA:56028"/>
        <dbReference type="Rhea" id="RHEA-COMP:14358"/>
        <dbReference type="Rhea" id="RHEA-COMP:14367"/>
        <dbReference type="ChEBI" id="CHEBI:15377"/>
        <dbReference type="ChEBI" id="CHEBI:28563"/>
        <dbReference type="ChEBI" id="CHEBI:59087"/>
        <dbReference type="ChEBI" id="CHEBI:60628"/>
        <dbReference type="EC" id="3.2.1.113"/>
    </reaction>
</comment>
<dbReference type="AlphaFoldDB" id="A0A8H3SG02"/>
<dbReference type="GO" id="GO:0016020">
    <property type="term" value="C:membrane"/>
    <property type="evidence" value="ECO:0007669"/>
    <property type="project" value="InterPro"/>
</dbReference>
<comment type="caution">
    <text evidence="18">The sequence shown here is derived from an EMBL/GenBank/DDBJ whole genome shotgun (WGS) entry which is preliminary data.</text>
</comment>
<dbReference type="EMBL" id="BLKC01000212">
    <property type="protein sequence ID" value="GFF59342.1"/>
    <property type="molecule type" value="Genomic_DNA"/>
</dbReference>
<sequence>MYRVTGDEMYRQWGWEMFKSFVRHTAIVEHDPSHEADVPADADAAAAGAQAEKVARPSRITGFTSLSNANTVPPVTRDNMESFWMAETLKYFYLLFSERDFISLEDHVFNTEAHPLPRFQPTGDLKTGWTRKPR</sequence>
<dbReference type="InterPro" id="IPR012341">
    <property type="entry name" value="6hp_glycosidase-like_sf"/>
</dbReference>
<protein>
    <recommendedName>
        <fullName evidence="6">mannosyl-oligosaccharide 1,2-alpha-mannosidase</fullName>
        <ecNumber evidence="6">3.2.1.113</ecNumber>
    </recommendedName>
    <alternativeName>
        <fullName evidence="14">Class I alpha-mannosidase 1B</fullName>
    </alternativeName>
    <alternativeName>
        <fullName evidence="13">Man(9)-alpha-mannosidase 1B</fullName>
    </alternativeName>
</protein>
<evidence type="ECO:0000256" key="13">
    <source>
        <dbReference type="ARBA" id="ARBA00030490"/>
    </source>
</evidence>
<dbReference type="GO" id="GO:0004571">
    <property type="term" value="F:mannosyl-oligosaccharide 1,2-alpha-mannosidase activity"/>
    <property type="evidence" value="ECO:0007669"/>
    <property type="project" value="UniProtKB-EC"/>
</dbReference>
<comment type="pathway">
    <text evidence="4">Protein modification; protein glycosylation.</text>
</comment>
<gene>
    <name evidence="18" type="ORF">IFM46972_11359</name>
</gene>
<dbReference type="Proteomes" id="UP000465221">
    <property type="component" value="Unassembled WGS sequence"/>
</dbReference>
<dbReference type="SUPFAM" id="SSF48225">
    <property type="entry name" value="Seven-hairpin glycosidases"/>
    <property type="match status" value="1"/>
</dbReference>
<keyword evidence="8" id="KW-0378">Hydrolase</keyword>
<keyword evidence="7 17" id="KW-0479">Metal-binding</keyword>
<evidence type="ECO:0000256" key="10">
    <source>
        <dbReference type="ARBA" id="ARBA00023157"/>
    </source>
</evidence>
<comment type="similarity">
    <text evidence="5">Belongs to the glycosyl hydrolase 47 family.</text>
</comment>
<evidence type="ECO:0000256" key="7">
    <source>
        <dbReference type="ARBA" id="ARBA00022723"/>
    </source>
</evidence>
<evidence type="ECO:0000256" key="6">
    <source>
        <dbReference type="ARBA" id="ARBA00012238"/>
    </source>
</evidence>
<dbReference type="EC" id="3.2.1.113" evidence="6"/>
<reference evidence="18 19" key="1">
    <citation type="submission" date="2020-01" db="EMBL/GenBank/DDBJ databases">
        <title>Draft genome sequence of Aspergillus udagawae IFM 46972.</title>
        <authorList>
            <person name="Takahashi H."/>
            <person name="Yaguchi T."/>
        </authorList>
    </citation>
    <scope>NUCLEOTIDE SEQUENCE [LARGE SCALE GENOMIC DNA]</scope>
    <source>
        <strain evidence="18 19">IFM 46972</strain>
    </source>
</reference>
<keyword evidence="11" id="KW-0968">Cytoplasmic vesicle</keyword>
<dbReference type="Gene3D" id="1.50.10.10">
    <property type="match status" value="1"/>
</dbReference>
<evidence type="ECO:0000313" key="18">
    <source>
        <dbReference type="EMBL" id="GFF59342.1"/>
    </source>
</evidence>
<evidence type="ECO:0000256" key="4">
    <source>
        <dbReference type="ARBA" id="ARBA00004922"/>
    </source>
</evidence>
<evidence type="ECO:0000256" key="14">
    <source>
        <dbReference type="ARBA" id="ARBA00032673"/>
    </source>
</evidence>
<accession>A0A8H3SG02</accession>
<comment type="catalytic activity">
    <reaction evidence="16">
        <text>N(4)-(alpha-D-Man-(1-&gt;2)-alpha-D-Man-(1-&gt;2)-alpha-D-Man-(1-&gt;3)-[alpha-D-Man-(1-&gt;2)-alpha-D-Man-(1-&gt;3)-[alpha-D-Man-(1-&gt;2)-alpha-D-Man-(1-&gt;6)]-alpha-D-Man-(1-&gt;6)]-beta-D-Man-(1-&gt;4)-beta-D-GlcNAc-(1-&gt;4)-beta-D-GlcNAc)-L-asparaginyl-[protein] (N-glucan mannose isomer 9A1,2,3B1,2,3) + 4 H2O = N(4)-(alpha-D-Man-(1-&gt;3)-[alpha-D-Man-(1-&gt;3)-[alpha-D-Man-(1-&gt;6)]-alpha-D-Man-(1-&gt;6)]-beta-D-Man-(1-&gt;4)-beta-D-GlcNAc-(1-&gt;4)-beta-D-GlcNAc)-L-asparaginyl-[protein] (N-glucan mannose isomer 5A1,2) + 4 beta-D-mannose</text>
        <dbReference type="Rhea" id="RHEA:56008"/>
        <dbReference type="Rhea" id="RHEA-COMP:14356"/>
        <dbReference type="Rhea" id="RHEA-COMP:14367"/>
        <dbReference type="ChEBI" id="CHEBI:15377"/>
        <dbReference type="ChEBI" id="CHEBI:28563"/>
        <dbReference type="ChEBI" id="CHEBI:59087"/>
        <dbReference type="ChEBI" id="CHEBI:139493"/>
        <dbReference type="EC" id="3.2.1.113"/>
    </reaction>
</comment>
<dbReference type="InterPro" id="IPR050749">
    <property type="entry name" value="Glycosyl_Hydrolase_47"/>
</dbReference>
<evidence type="ECO:0000256" key="16">
    <source>
        <dbReference type="ARBA" id="ARBA00048605"/>
    </source>
</evidence>
<evidence type="ECO:0000256" key="8">
    <source>
        <dbReference type="ARBA" id="ARBA00022801"/>
    </source>
</evidence>
<evidence type="ECO:0000256" key="15">
    <source>
        <dbReference type="ARBA" id="ARBA00047669"/>
    </source>
</evidence>
<name>A0A8H3SG02_9EURO</name>
<dbReference type="GO" id="GO:0005783">
    <property type="term" value="C:endoplasmic reticulum"/>
    <property type="evidence" value="ECO:0007669"/>
    <property type="project" value="TreeGrafter"/>
</dbReference>
<dbReference type="GO" id="GO:0060205">
    <property type="term" value="C:cytoplasmic vesicle lumen"/>
    <property type="evidence" value="ECO:0007669"/>
    <property type="project" value="UniProtKB-SubCell"/>
</dbReference>
<evidence type="ECO:0000313" key="19">
    <source>
        <dbReference type="Proteomes" id="UP000465221"/>
    </source>
</evidence>
<dbReference type="Pfam" id="PF01532">
    <property type="entry name" value="Glyco_hydro_47"/>
    <property type="match status" value="1"/>
</dbReference>
<dbReference type="PANTHER" id="PTHR11742">
    <property type="entry name" value="MANNOSYL-OLIGOSACCHARIDE ALPHA-1,2-MANNOSIDASE-RELATED"/>
    <property type="match status" value="1"/>
</dbReference>
<dbReference type="InterPro" id="IPR036026">
    <property type="entry name" value="Seven-hairpin_glycosidases"/>
</dbReference>
<evidence type="ECO:0000256" key="17">
    <source>
        <dbReference type="PIRSR" id="PIRSR601382-2"/>
    </source>
</evidence>
<feature type="binding site" evidence="17">
    <location>
        <position position="111"/>
    </location>
    <ligand>
        <name>Ca(2+)</name>
        <dbReference type="ChEBI" id="CHEBI:29108"/>
    </ligand>
</feature>
<evidence type="ECO:0000256" key="11">
    <source>
        <dbReference type="ARBA" id="ARBA00023329"/>
    </source>
</evidence>
<dbReference type="GO" id="GO:0005975">
    <property type="term" value="P:carbohydrate metabolic process"/>
    <property type="evidence" value="ECO:0007669"/>
    <property type="project" value="InterPro"/>
</dbReference>
<dbReference type="InterPro" id="IPR001382">
    <property type="entry name" value="Glyco_hydro_47"/>
</dbReference>
<dbReference type="PANTHER" id="PTHR11742:SF55">
    <property type="entry name" value="ENDOPLASMIC RETICULUM MANNOSYL-OLIGOSACCHARIDE 1,2-ALPHA-MANNOSIDASE"/>
    <property type="match status" value="1"/>
</dbReference>
<comment type="cofactor">
    <cofactor evidence="2">
        <name>Mg(2+)</name>
        <dbReference type="ChEBI" id="CHEBI:18420"/>
    </cofactor>
</comment>
<organism evidence="18 19">
    <name type="scientific">Aspergillus udagawae</name>
    <dbReference type="NCBI Taxonomy" id="91492"/>
    <lineage>
        <taxon>Eukaryota</taxon>
        <taxon>Fungi</taxon>
        <taxon>Dikarya</taxon>
        <taxon>Ascomycota</taxon>
        <taxon>Pezizomycotina</taxon>
        <taxon>Eurotiomycetes</taxon>
        <taxon>Eurotiomycetidae</taxon>
        <taxon>Eurotiales</taxon>
        <taxon>Aspergillaceae</taxon>
        <taxon>Aspergillus</taxon>
        <taxon>Aspergillus subgen. Fumigati</taxon>
    </lineage>
</organism>
<evidence type="ECO:0000256" key="2">
    <source>
        <dbReference type="ARBA" id="ARBA00001946"/>
    </source>
</evidence>
<keyword evidence="10" id="KW-1015">Disulfide bond</keyword>